<dbReference type="AlphaFoldDB" id="A0A845BG80"/>
<dbReference type="InterPro" id="IPR019223">
    <property type="entry name" value="DUF2147"/>
</dbReference>
<protein>
    <submittedName>
        <fullName evidence="3">DUF2147 domain-containing protein</fullName>
    </submittedName>
</protein>
<evidence type="ECO:0000313" key="4">
    <source>
        <dbReference type="Proteomes" id="UP000460715"/>
    </source>
</evidence>
<dbReference type="Proteomes" id="UP000460715">
    <property type="component" value="Unassembled WGS sequence"/>
</dbReference>
<sequence length="146" mass="15878">MHPVAVLLAALIVLAIPSTSASASVPAGVWLIDGKAAVQIFDCSGQLSGRILWLLTPRNSQGQLNRDRNNPDPALRQRPLWRLAPRGLQPLARRLVLKSGRRKTYRVSAKLRSAALIVAWIHVGVPLLGETKTLVRVAHGTSEGWC</sequence>
<comment type="caution">
    <text evidence="3">The sequence shown here is derived from an EMBL/GenBank/DDBJ whole genome shotgun (WGS) entry which is preliminary data.</text>
</comment>
<evidence type="ECO:0000313" key="3">
    <source>
        <dbReference type="EMBL" id="MXP66091.1"/>
    </source>
</evidence>
<organism evidence="3 4">
    <name type="scientific">Teichococcus coralli</name>
    <dbReference type="NCBI Taxonomy" id="2545983"/>
    <lineage>
        <taxon>Bacteria</taxon>
        <taxon>Pseudomonadati</taxon>
        <taxon>Pseudomonadota</taxon>
        <taxon>Alphaproteobacteria</taxon>
        <taxon>Acetobacterales</taxon>
        <taxon>Roseomonadaceae</taxon>
        <taxon>Roseomonas</taxon>
    </lineage>
</organism>
<evidence type="ECO:0000259" key="2">
    <source>
        <dbReference type="Pfam" id="PF09917"/>
    </source>
</evidence>
<dbReference type="Gene3D" id="2.40.128.520">
    <property type="match status" value="1"/>
</dbReference>
<dbReference type="Pfam" id="PF09917">
    <property type="entry name" value="DUF2147"/>
    <property type="match status" value="1"/>
</dbReference>
<proteinExistence type="predicted"/>
<feature type="chain" id="PRO_5032670719" evidence="1">
    <location>
        <begin position="24"/>
        <end position="146"/>
    </location>
</feature>
<accession>A0A845BG80</accession>
<keyword evidence="4" id="KW-1185">Reference proteome</keyword>
<keyword evidence="1" id="KW-0732">Signal</keyword>
<feature type="domain" description="DUF2147" evidence="2">
    <location>
        <begin position="28"/>
        <end position="134"/>
    </location>
</feature>
<evidence type="ECO:0000256" key="1">
    <source>
        <dbReference type="SAM" id="SignalP"/>
    </source>
</evidence>
<dbReference type="EMBL" id="SNVJ01000043">
    <property type="protein sequence ID" value="MXP66091.1"/>
    <property type="molecule type" value="Genomic_DNA"/>
</dbReference>
<gene>
    <name evidence="3" type="ORF">E0493_22360</name>
</gene>
<feature type="signal peptide" evidence="1">
    <location>
        <begin position="1"/>
        <end position="23"/>
    </location>
</feature>
<name>A0A845BG80_9PROT</name>
<reference evidence="3 4" key="1">
    <citation type="submission" date="2019-03" db="EMBL/GenBank/DDBJ databases">
        <title>Roseomonas sp. a novel Roseomonas species isolated from Sea whip Gorgonian.</title>
        <authorList>
            <person name="Li F."/>
            <person name="Pan X."/>
            <person name="Huang S."/>
            <person name="Li Z."/>
            <person name="Meng B."/>
        </authorList>
    </citation>
    <scope>NUCLEOTIDE SEQUENCE [LARGE SCALE GENOMIC DNA]</scope>
    <source>
        <strain evidence="3 4">M0104</strain>
    </source>
</reference>